<dbReference type="PRINTS" id="PR00111">
    <property type="entry name" value="ABHYDROLASE"/>
</dbReference>
<name>A0A547QAY5_9RHOB</name>
<dbReference type="InterPro" id="IPR029058">
    <property type="entry name" value="AB_hydrolase_fold"/>
</dbReference>
<protein>
    <submittedName>
        <fullName evidence="3">3-oxoadipate enol-lactonase</fullName>
        <ecNumber evidence="3">3.1.1.24</ecNumber>
    </submittedName>
</protein>
<keyword evidence="4" id="KW-1185">Reference proteome</keyword>
<keyword evidence="1 3" id="KW-0378">Hydrolase</keyword>
<dbReference type="Proteomes" id="UP000318590">
    <property type="component" value="Unassembled WGS sequence"/>
</dbReference>
<dbReference type="InterPro" id="IPR050266">
    <property type="entry name" value="AB_hydrolase_sf"/>
</dbReference>
<dbReference type="NCBIfam" id="TIGR02427">
    <property type="entry name" value="protocat_pcaD"/>
    <property type="match status" value="1"/>
</dbReference>
<reference evidence="3 4" key="1">
    <citation type="submission" date="2019-06" db="EMBL/GenBank/DDBJ databases">
        <title>Paenimaribius caenipelagi gen. nov., sp. nov., isolated from a tidal flat.</title>
        <authorList>
            <person name="Yoon J.-H."/>
        </authorList>
    </citation>
    <scope>NUCLEOTIDE SEQUENCE [LARGE SCALE GENOMIC DNA]</scope>
    <source>
        <strain evidence="3 4">JBTF-M29</strain>
    </source>
</reference>
<dbReference type="AlphaFoldDB" id="A0A547QAY5"/>
<evidence type="ECO:0000313" key="4">
    <source>
        <dbReference type="Proteomes" id="UP000318590"/>
    </source>
</evidence>
<evidence type="ECO:0000313" key="3">
    <source>
        <dbReference type="EMBL" id="TRD23520.1"/>
    </source>
</evidence>
<dbReference type="EC" id="3.1.1.24" evidence="3"/>
<evidence type="ECO:0000259" key="2">
    <source>
        <dbReference type="Pfam" id="PF00561"/>
    </source>
</evidence>
<feature type="domain" description="AB hydrolase-1" evidence="2">
    <location>
        <begin position="23"/>
        <end position="244"/>
    </location>
</feature>
<accession>A0A547QAY5</accession>
<dbReference type="RefSeq" id="WP_142832843.1">
    <property type="nucleotide sequence ID" value="NZ_VFSV01000001.1"/>
</dbReference>
<dbReference type="EMBL" id="VFSV01000001">
    <property type="protein sequence ID" value="TRD23520.1"/>
    <property type="molecule type" value="Genomic_DNA"/>
</dbReference>
<gene>
    <name evidence="3" type="primary">pcaD</name>
    <name evidence="3" type="ORF">FEV53_00445</name>
</gene>
<comment type="caution">
    <text evidence="3">The sequence shown here is derived from an EMBL/GenBank/DDBJ whole genome shotgun (WGS) entry which is preliminary data.</text>
</comment>
<dbReference type="GO" id="GO:0047570">
    <property type="term" value="F:3-oxoadipate enol-lactonase activity"/>
    <property type="evidence" value="ECO:0007669"/>
    <property type="project" value="UniProtKB-EC"/>
</dbReference>
<dbReference type="GO" id="GO:0016020">
    <property type="term" value="C:membrane"/>
    <property type="evidence" value="ECO:0007669"/>
    <property type="project" value="TreeGrafter"/>
</dbReference>
<dbReference type="Gene3D" id="3.40.50.1820">
    <property type="entry name" value="alpha/beta hydrolase"/>
    <property type="match status" value="1"/>
</dbReference>
<dbReference type="PANTHER" id="PTHR43798">
    <property type="entry name" value="MONOACYLGLYCEROL LIPASE"/>
    <property type="match status" value="1"/>
</dbReference>
<dbReference type="InterPro" id="IPR026968">
    <property type="entry name" value="PcaD/CatD"/>
</dbReference>
<sequence length="262" mass="27645">MPNADLGDIRLHYSEDGDPAGAPLVLTHALGLDLTLWDAVLPLLPEGLRIIRYDARGHGLSDAPPAPYAMGALVRDLERLLDHLSVRDAVVLGLSMGGLVTQALAVKRLDLVRAMILSGTAAKIGTPALWAQRIAVVEQGGTEAIADATLEKWFGQKRRDSAAAAAMRAILAATDPTGYTGCCAAISGTDLITPTSGLRLPTLVLAGAEDGSTPPDLVRETAELIPGAEFRLIRGAGHLPHLDQPEDWADAVTVFLRRIGHI</sequence>
<evidence type="ECO:0000256" key="1">
    <source>
        <dbReference type="ARBA" id="ARBA00022801"/>
    </source>
</evidence>
<dbReference type="InterPro" id="IPR000073">
    <property type="entry name" value="AB_hydrolase_1"/>
</dbReference>
<dbReference type="Pfam" id="PF00561">
    <property type="entry name" value="Abhydrolase_1"/>
    <property type="match status" value="1"/>
</dbReference>
<organism evidence="3 4">
    <name type="scientific">Palleronia caenipelagi</name>
    <dbReference type="NCBI Taxonomy" id="2489174"/>
    <lineage>
        <taxon>Bacteria</taxon>
        <taxon>Pseudomonadati</taxon>
        <taxon>Pseudomonadota</taxon>
        <taxon>Alphaproteobacteria</taxon>
        <taxon>Rhodobacterales</taxon>
        <taxon>Roseobacteraceae</taxon>
        <taxon>Palleronia</taxon>
    </lineage>
</organism>
<dbReference type="OrthoDB" id="9793083at2"/>
<dbReference type="GO" id="GO:0042952">
    <property type="term" value="P:beta-ketoadipate pathway"/>
    <property type="evidence" value="ECO:0007669"/>
    <property type="project" value="InterPro"/>
</dbReference>
<dbReference type="SUPFAM" id="SSF53474">
    <property type="entry name" value="alpha/beta-Hydrolases"/>
    <property type="match status" value="1"/>
</dbReference>
<proteinExistence type="predicted"/>
<dbReference type="PANTHER" id="PTHR43798:SF31">
    <property type="entry name" value="AB HYDROLASE SUPERFAMILY PROTEIN YCLE"/>
    <property type="match status" value="1"/>
</dbReference>